<accession>A0A3G8JRN4</accession>
<dbReference type="Proteomes" id="UP000271469">
    <property type="component" value="Chromosome"/>
</dbReference>
<keyword evidence="1" id="KW-0472">Membrane</keyword>
<dbReference type="RefSeq" id="WP_164473818.1">
    <property type="nucleotide sequence ID" value="NZ_CP033972.1"/>
</dbReference>
<keyword evidence="1" id="KW-0812">Transmembrane</keyword>
<evidence type="ECO:0000313" key="3">
    <source>
        <dbReference type="Proteomes" id="UP000271469"/>
    </source>
</evidence>
<feature type="transmembrane region" description="Helical" evidence="1">
    <location>
        <begin position="138"/>
        <end position="160"/>
    </location>
</feature>
<name>A0A3G8JRN4_9ACTN</name>
<evidence type="ECO:0000256" key="1">
    <source>
        <dbReference type="SAM" id="Phobius"/>
    </source>
</evidence>
<dbReference type="AlphaFoldDB" id="A0A3G8JRN4"/>
<dbReference type="EMBL" id="CP033972">
    <property type="protein sequence ID" value="AZG47189.1"/>
    <property type="molecule type" value="Genomic_DNA"/>
</dbReference>
<protein>
    <submittedName>
        <fullName evidence="2">Uncharacterized protein</fullName>
    </submittedName>
</protein>
<gene>
    <name evidence="2" type="ORF">D7316_03797</name>
</gene>
<reference evidence="2 3" key="1">
    <citation type="submission" date="2018-11" db="EMBL/GenBank/DDBJ databases">
        <title>Gordonia insulae sp. nov., isolated from an island soil.</title>
        <authorList>
            <person name="Kim Y.S."/>
            <person name="Kim S.B."/>
        </authorList>
    </citation>
    <scope>NUCLEOTIDE SEQUENCE [LARGE SCALE GENOMIC DNA]</scope>
    <source>
        <strain evidence="2 3">MMS17-SY073</strain>
    </source>
</reference>
<keyword evidence="3" id="KW-1185">Reference proteome</keyword>
<dbReference type="KEGG" id="gom:D7316_03797"/>
<organism evidence="2 3">
    <name type="scientific">Gordonia insulae</name>
    <dbReference type="NCBI Taxonomy" id="2420509"/>
    <lineage>
        <taxon>Bacteria</taxon>
        <taxon>Bacillati</taxon>
        <taxon>Actinomycetota</taxon>
        <taxon>Actinomycetes</taxon>
        <taxon>Mycobacteriales</taxon>
        <taxon>Gordoniaceae</taxon>
        <taxon>Gordonia</taxon>
    </lineage>
</organism>
<evidence type="ECO:0000313" key="2">
    <source>
        <dbReference type="EMBL" id="AZG47189.1"/>
    </source>
</evidence>
<feature type="transmembrane region" description="Helical" evidence="1">
    <location>
        <begin position="17"/>
        <end position="41"/>
    </location>
</feature>
<feature type="transmembrane region" description="Helical" evidence="1">
    <location>
        <begin position="96"/>
        <end position="118"/>
    </location>
</feature>
<sequence length="335" mass="37221">MVTEISKIIVTANWNGLLIFLAALAVTTTIQWIVGVVRSLIATRRGRRTHVDEWNELHTLIPERVQLDLEDRSSVDRVKLLAAMDSLNQATRPRPAAAGVVILALILVLASWIFPLLIVSGGIATGAIALRDGLVGEGIFLITYCTIIGGIVLPLSFLSSEIYSDVTEMRITVMGRRLLHNDPLLQTVLQLRRDLDLDGSLDISAAEAYIVRATGRTGIAAWAGKSRLQNVRLRKEEHKRDSRLTCARVDDLAGSTRATWRSWLLNRASGKFITVGSWMTDLAEEMTERSYTTTRDSDKLTNQFAELAPRDTSDLDFDEEKKFALFQSMLGQRAS</sequence>
<proteinExistence type="predicted"/>
<keyword evidence="1" id="KW-1133">Transmembrane helix</keyword>